<dbReference type="Pfam" id="PF13340">
    <property type="entry name" value="DUF4096"/>
    <property type="match status" value="1"/>
</dbReference>
<evidence type="ECO:0000313" key="3">
    <source>
        <dbReference type="Proteomes" id="UP000299211"/>
    </source>
</evidence>
<proteinExistence type="predicted"/>
<dbReference type="PANTHER" id="PTHR30007">
    <property type="entry name" value="PHP DOMAIN PROTEIN"/>
    <property type="match status" value="1"/>
</dbReference>
<dbReference type="Proteomes" id="UP000299211">
    <property type="component" value="Unassembled WGS sequence"/>
</dbReference>
<dbReference type="PANTHER" id="PTHR30007:SF0">
    <property type="entry name" value="TRANSPOSASE"/>
    <property type="match status" value="1"/>
</dbReference>
<name>A0A4D4N7P7_STRAX</name>
<evidence type="ECO:0000313" key="2">
    <source>
        <dbReference type="EMBL" id="GDY79525.1"/>
    </source>
</evidence>
<reference evidence="2 3" key="1">
    <citation type="submission" date="2019-04" db="EMBL/GenBank/DDBJ databases">
        <title>Draft genome sequences of Streptomyces avermitilis ATCC 31267.</title>
        <authorList>
            <person name="Komaki H."/>
            <person name="Tamura T."/>
            <person name="Hosoyama A."/>
        </authorList>
    </citation>
    <scope>NUCLEOTIDE SEQUENCE [LARGE SCALE GENOMIC DNA]</scope>
    <source>
        <strain evidence="2 3">ATCC 31267</strain>
    </source>
</reference>
<organism evidence="2 3">
    <name type="scientific">Streptomyces avermitilis</name>
    <dbReference type="NCBI Taxonomy" id="33903"/>
    <lineage>
        <taxon>Bacteria</taxon>
        <taxon>Bacillati</taxon>
        <taxon>Actinomycetota</taxon>
        <taxon>Actinomycetes</taxon>
        <taxon>Kitasatosporales</taxon>
        <taxon>Streptomycetaceae</taxon>
        <taxon>Streptomyces</taxon>
    </lineage>
</organism>
<dbReference type="AlphaFoldDB" id="A0A4D4N7P7"/>
<dbReference type="EMBL" id="BJHY01000002">
    <property type="protein sequence ID" value="GDY79525.1"/>
    <property type="molecule type" value="Genomic_DNA"/>
</dbReference>
<evidence type="ECO:0000259" key="1">
    <source>
        <dbReference type="Pfam" id="PF13340"/>
    </source>
</evidence>
<gene>
    <name evidence="2" type="ORF">SAV31267_090100</name>
</gene>
<dbReference type="InterPro" id="IPR025161">
    <property type="entry name" value="IS402-like_dom"/>
</dbReference>
<accession>A0A4D4N7P7</accession>
<sequence length="143" mass="16106">MRKECFAPLAPAFRPPGGQGGLDIGRPPQHDPRGLMDAILYVDRTGIPWRHLPRDFAPRETVYGHFAAWQKDGIFNQLNGPLSQLEREAAGRDVEPQFRAPQFRAPGSVPPGSMRSAAEMNEQIRAPWLRAGGTRRAVRRWRD</sequence>
<feature type="domain" description="Insertion element IS402-like" evidence="1">
    <location>
        <begin position="5"/>
        <end position="78"/>
    </location>
</feature>
<protein>
    <recommendedName>
        <fullName evidence="1">Insertion element IS402-like domain-containing protein</fullName>
    </recommendedName>
</protein>
<comment type="caution">
    <text evidence="2">The sequence shown here is derived from an EMBL/GenBank/DDBJ whole genome shotgun (WGS) entry which is preliminary data.</text>
</comment>